<accession>A0ABW5H6E3</accession>
<dbReference type="InterPro" id="IPR036390">
    <property type="entry name" value="WH_DNA-bd_sf"/>
</dbReference>
<protein>
    <submittedName>
        <fullName evidence="2">MarR family winged helix-turn-helix transcriptional regulator</fullName>
    </submittedName>
</protein>
<evidence type="ECO:0000313" key="2">
    <source>
        <dbReference type="EMBL" id="MFD2468858.1"/>
    </source>
</evidence>
<gene>
    <name evidence="2" type="ORF">ACFSVL_15825</name>
</gene>
<dbReference type="Pfam" id="PF12802">
    <property type="entry name" value="MarR_2"/>
    <property type="match status" value="1"/>
</dbReference>
<dbReference type="PANTHER" id="PTHR33164:SF99">
    <property type="entry name" value="MARR FAMILY REGULATORY PROTEIN"/>
    <property type="match status" value="1"/>
</dbReference>
<name>A0ABW5H6E3_9PSEU</name>
<proteinExistence type="predicted"/>
<dbReference type="SUPFAM" id="SSF46785">
    <property type="entry name" value="Winged helix' DNA-binding domain"/>
    <property type="match status" value="1"/>
</dbReference>
<dbReference type="PANTHER" id="PTHR33164">
    <property type="entry name" value="TRANSCRIPTIONAL REGULATOR, MARR FAMILY"/>
    <property type="match status" value="1"/>
</dbReference>
<organism evidence="2 3">
    <name type="scientific">Amycolatopsis silviterrae</name>
    <dbReference type="NCBI Taxonomy" id="1656914"/>
    <lineage>
        <taxon>Bacteria</taxon>
        <taxon>Bacillati</taxon>
        <taxon>Actinomycetota</taxon>
        <taxon>Actinomycetes</taxon>
        <taxon>Pseudonocardiales</taxon>
        <taxon>Pseudonocardiaceae</taxon>
        <taxon>Amycolatopsis</taxon>
    </lineage>
</organism>
<evidence type="ECO:0000259" key="1">
    <source>
        <dbReference type="PROSITE" id="PS50995"/>
    </source>
</evidence>
<dbReference type="InterPro" id="IPR039422">
    <property type="entry name" value="MarR/SlyA-like"/>
</dbReference>
<keyword evidence="3" id="KW-1185">Reference proteome</keyword>
<reference evidence="3" key="1">
    <citation type="journal article" date="2019" name="Int. J. Syst. Evol. Microbiol.">
        <title>The Global Catalogue of Microorganisms (GCM) 10K type strain sequencing project: providing services to taxonomists for standard genome sequencing and annotation.</title>
        <authorList>
            <consortium name="The Broad Institute Genomics Platform"/>
            <consortium name="The Broad Institute Genome Sequencing Center for Infectious Disease"/>
            <person name="Wu L."/>
            <person name="Ma J."/>
        </authorList>
    </citation>
    <scope>NUCLEOTIDE SEQUENCE [LARGE SCALE GENOMIC DNA]</scope>
    <source>
        <strain evidence="3">CGMCC 4.7641</strain>
    </source>
</reference>
<evidence type="ECO:0000313" key="3">
    <source>
        <dbReference type="Proteomes" id="UP001597483"/>
    </source>
</evidence>
<sequence>MHGLTPDAQLLNDIAVEVFAVNGRFIRTGDAVSGKVGLTSARWQVMGLLQDGPSPVAHLARERGLRRQAVQQTVGRLEAEGMVEVGANPRDRRAPLVHLTPQGKQALDDLDPIEREWMEGLAKPIPSADLKATLRVLRALRGQLDEQLQAADDDGHA</sequence>
<feature type="domain" description="HTH marR-type" evidence="1">
    <location>
        <begin position="7"/>
        <end position="142"/>
    </location>
</feature>
<dbReference type="Proteomes" id="UP001597483">
    <property type="component" value="Unassembled WGS sequence"/>
</dbReference>
<dbReference type="RefSeq" id="WP_378304780.1">
    <property type="nucleotide sequence ID" value="NZ_JBHUKS010000011.1"/>
</dbReference>
<comment type="caution">
    <text evidence="2">The sequence shown here is derived from an EMBL/GenBank/DDBJ whole genome shotgun (WGS) entry which is preliminary data.</text>
</comment>
<dbReference type="InterPro" id="IPR000835">
    <property type="entry name" value="HTH_MarR-typ"/>
</dbReference>
<dbReference type="EMBL" id="JBHUKS010000011">
    <property type="protein sequence ID" value="MFD2468858.1"/>
    <property type="molecule type" value="Genomic_DNA"/>
</dbReference>
<dbReference type="Gene3D" id="1.10.10.10">
    <property type="entry name" value="Winged helix-like DNA-binding domain superfamily/Winged helix DNA-binding domain"/>
    <property type="match status" value="1"/>
</dbReference>
<dbReference type="SMART" id="SM00347">
    <property type="entry name" value="HTH_MARR"/>
    <property type="match status" value="1"/>
</dbReference>
<dbReference type="InterPro" id="IPR036388">
    <property type="entry name" value="WH-like_DNA-bd_sf"/>
</dbReference>
<dbReference type="PROSITE" id="PS50995">
    <property type="entry name" value="HTH_MARR_2"/>
    <property type="match status" value="1"/>
</dbReference>